<proteinExistence type="predicted"/>
<gene>
    <name evidence="1" type="ORF">FKW77_001927</name>
</gene>
<dbReference type="AlphaFoldDB" id="A0A517LQQ2"/>
<evidence type="ECO:0000313" key="2">
    <source>
        <dbReference type="Proteomes" id="UP000316270"/>
    </source>
</evidence>
<keyword evidence="2" id="KW-1185">Reference proteome</keyword>
<organism evidence="1 2">
    <name type="scientific">Venturia effusa</name>
    <dbReference type="NCBI Taxonomy" id="50376"/>
    <lineage>
        <taxon>Eukaryota</taxon>
        <taxon>Fungi</taxon>
        <taxon>Dikarya</taxon>
        <taxon>Ascomycota</taxon>
        <taxon>Pezizomycotina</taxon>
        <taxon>Dothideomycetes</taxon>
        <taxon>Pleosporomycetidae</taxon>
        <taxon>Venturiales</taxon>
        <taxon>Venturiaceae</taxon>
        <taxon>Venturia</taxon>
    </lineage>
</organism>
<dbReference type="EMBL" id="CP042203">
    <property type="protein sequence ID" value="QDS77975.1"/>
    <property type="molecule type" value="Genomic_DNA"/>
</dbReference>
<name>A0A517LQQ2_9PEZI</name>
<reference evidence="1 2" key="1">
    <citation type="submission" date="2019-07" db="EMBL/GenBank/DDBJ databases">
        <title>Finished genome of Venturia effusa.</title>
        <authorList>
            <person name="Young C.A."/>
            <person name="Cox M.P."/>
            <person name="Ganley A.R.D."/>
            <person name="David W.J."/>
        </authorList>
    </citation>
    <scope>NUCLEOTIDE SEQUENCE [LARGE SCALE GENOMIC DNA]</scope>
    <source>
        <strain evidence="2">albino</strain>
    </source>
</reference>
<dbReference type="Proteomes" id="UP000316270">
    <property type="component" value="Chromosome 19"/>
</dbReference>
<evidence type="ECO:0000313" key="1">
    <source>
        <dbReference type="EMBL" id="QDS77975.1"/>
    </source>
</evidence>
<accession>A0A517LQQ2</accession>
<protein>
    <submittedName>
        <fullName evidence="1">Uncharacterized protein</fullName>
    </submittedName>
</protein>
<dbReference type="OrthoDB" id="5237031at2759"/>
<sequence>MESVRQILSYNIPDAYEGRAEGTTVSLSLKAWTAPYPQILGQNNLTVHPPTNAGLLAMFGVEDDLDQLRLSTYAYPLNSYVDVLSTEGDSVASFHRQITTAVRLAFTNYPFIIERSESGPPGHAPFAETVDHYFSFTHVNRECLLAAGELKNRGIIRRARWYGVQAAAGTEARLGKELRGYATKYRTPQMYCYDGSNLLIVQFRAQTEADIQDEACPIDCMVIPRSSEVDDHCSMRMALYRLVSQGIRRCLALYAPQLAIGACRREWEYFSGCPYWRSNVGRTADLVVGGVSYQREFDQQNRAWKWTPNNGQVGQWDTYVL</sequence>